<dbReference type="EMBL" id="JAVIJP010000017">
    <property type="protein sequence ID" value="KAL3639650.1"/>
    <property type="molecule type" value="Genomic_DNA"/>
</dbReference>
<dbReference type="EC" id="2.4.1.25" evidence="2"/>
<dbReference type="Pfam" id="PF00686">
    <property type="entry name" value="CBM_20"/>
    <property type="match status" value="1"/>
</dbReference>
<dbReference type="InterPro" id="IPR034840">
    <property type="entry name" value="CBM20_DPE2_1"/>
</dbReference>
<comment type="caution">
    <text evidence="2">The sequence shown here is derived from an EMBL/GenBank/DDBJ whole genome shotgun (WGS) entry which is preliminary data.</text>
</comment>
<reference evidence="3" key="1">
    <citation type="journal article" date="2024" name="IScience">
        <title>Strigolactones Initiate the Formation of Haustorium-like Structures in Castilleja.</title>
        <authorList>
            <person name="Buerger M."/>
            <person name="Peterson D."/>
            <person name="Chory J."/>
        </authorList>
    </citation>
    <scope>NUCLEOTIDE SEQUENCE [LARGE SCALE GENOMIC DNA]</scope>
</reference>
<dbReference type="Gene3D" id="2.60.40.10">
    <property type="entry name" value="Immunoglobulins"/>
    <property type="match status" value="1"/>
</dbReference>
<accession>A0ABD3DBF7</accession>
<gene>
    <name evidence="2" type="primary">DPE2_1</name>
    <name evidence="2" type="ORF">CASFOL_014618</name>
</gene>
<dbReference type="SUPFAM" id="SSF49452">
    <property type="entry name" value="Starch-binding domain-like"/>
    <property type="match status" value="2"/>
</dbReference>
<dbReference type="Proteomes" id="UP001632038">
    <property type="component" value="Unassembled WGS sequence"/>
</dbReference>
<dbReference type="InterPro" id="IPR002044">
    <property type="entry name" value="CBM20"/>
</dbReference>
<keyword evidence="3" id="KW-1185">Reference proteome</keyword>
<dbReference type="PANTHER" id="PTHR32518">
    <property type="match status" value="1"/>
</dbReference>
<dbReference type="PANTHER" id="PTHR32518:SF3">
    <property type="entry name" value="4-ALPHA-GLUCANOTRANSFERASE"/>
    <property type="match status" value="1"/>
</dbReference>
<dbReference type="InterPro" id="IPR013783">
    <property type="entry name" value="Ig-like_fold"/>
</dbReference>
<keyword evidence="2" id="KW-0328">Glycosyltransferase</keyword>
<dbReference type="GO" id="GO:0004134">
    <property type="term" value="F:4-alpha-glucanotransferase activity"/>
    <property type="evidence" value="ECO:0007669"/>
    <property type="project" value="UniProtKB-EC"/>
</dbReference>
<evidence type="ECO:0000313" key="2">
    <source>
        <dbReference type="EMBL" id="KAL3639650.1"/>
    </source>
</evidence>
<dbReference type="SMART" id="SM01065">
    <property type="entry name" value="CBM_2"/>
    <property type="match status" value="1"/>
</dbReference>
<dbReference type="PROSITE" id="PS51166">
    <property type="entry name" value="CBM20"/>
    <property type="match status" value="1"/>
</dbReference>
<evidence type="ECO:0000259" key="1">
    <source>
        <dbReference type="PROSITE" id="PS51166"/>
    </source>
</evidence>
<evidence type="ECO:0000313" key="3">
    <source>
        <dbReference type="Proteomes" id="UP001632038"/>
    </source>
</evidence>
<proteinExistence type="predicted"/>
<dbReference type="CDD" id="cd05815">
    <property type="entry name" value="CBM20_DPE2_repeat1"/>
    <property type="match status" value="1"/>
</dbReference>
<dbReference type="InterPro" id="IPR013784">
    <property type="entry name" value="Carb-bd-like_fold"/>
</dbReference>
<keyword evidence="2" id="KW-0808">Transferase</keyword>
<name>A0ABD3DBF7_9LAMI</name>
<feature type="domain" description="CBM20" evidence="1">
    <location>
        <begin position="14"/>
        <end position="123"/>
    </location>
</feature>
<organism evidence="2 3">
    <name type="scientific">Castilleja foliolosa</name>
    <dbReference type="NCBI Taxonomy" id="1961234"/>
    <lineage>
        <taxon>Eukaryota</taxon>
        <taxon>Viridiplantae</taxon>
        <taxon>Streptophyta</taxon>
        <taxon>Embryophyta</taxon>
        <taxon>Tracheophyta</taxon>
        <taxon>Spermatophyta</taxon>
        <taxon>Magnoliopsida</taxon>
        <taxon>eudicotyledons</taxon>
        <taxon>Gunneridae</taxon>
        <taxon>Pentapetalae</taxon>
        <taxon>asterids</taxon>
        <taxon>lamiids</taxon>
        <taxon>Lamiales</taxon>
        <taxon>Orobanchaceae</taxon>
        <taxon>Pedicularideae</taxon>
        <taxon>Castillejinae</taxon>
        <taxon>Castilleja</taxon>
    </lineage>
</organism>
<protein>
    <submittedName>
        <fullName evidence="2">4-alpha-glucanotransferase dpe2</fullName>
        <ecNumber evidence="2">2.4.1.25</ecNumber>
    </submittedName>
</protein>
<sequence length="196" mass="21629">MAKKMVNLGLFSTRKASNTVILCFKIPYYTQWGQNLLACGSEPILGSWNLKKGLLLKPSHQGDELIWSGNLSVSPGFNGEYSYYVVDDEKNVLRWEAGKKGKMLLPIGVQNGQLAELRDLWQTGSDDLPLKSSVGVQFRICCPNVEKDTSIYVIGSPLKLGNWKTEDEMPLRGAGVAIPMFSVRSDADLGVVSFLI</sequence>
<dbReference type="AlphaFoldDB" id="A0ABD3DBF7"/>